<comment type="caution">
    <text evidence="2">The sequence shown here is derived from an EMBL/GenBank/DDBJ whole genome shotgun (WGS) entry which is preliminary data.</text>
</comment>
<accession>A0A2J7Q5C3</accession>
<sequence length="209" mass="24265">MRLKGNKLFVRRSAGSSRRVHRDYFFNRNRNVPLGDVQRVSDIFSTEPGDKQTTLNMGYDELRKKSDEKLLHSQLKPLILMLQLLGCFPVEMSKSGVLTFRALSPVMAYSVCLYALVNTATYFGLRYKIIPFFQKDDELENRVYIAMLFLLVLSFLYVPVFTWLDAPKAIQYFEEWKQFQVRTDIVSVNGQPAMVREGRGRQPRDGIYG</sequence>
<feature type="transmembrane region" description="Helical" evidence="1">
    <location>
        <begin position="102"/>
        <end position="123"/>
    </location>
</feature>
<proteinExistence type="predicted"/>
<name>A0A2J7Q5C3_9NEOP</name>
<keyword evidence="1" id="KW-0472">Membrane</keyword>
<feature type="transmembrane region" description="Helical" evidence="1">
    <location>
        <begin position="143"/>
        <end position="164"/>
    </location>
</feature>
<evidence type="ECO:0000313" key="2">
    <source>
        <dbReference type="EMBL" id="PNF23784.1"/>
    </source>
</evidence>
<protein>
    <submittedName>
        <fullName evidence="2">Uncharacterized protein</fullName>
    </submittedName>
</protein>
<organism evidence="2 3">
    <name type="scientific">Cryptotermes secundus</name>
    <dbReference type="NCBI Taxonomy" id="105785"/>
    <lineage>
        <taxon>Eukaryota</taxon>
        <taxon>Metazoa</taxon>
        <taxon>Ecdysozoa</taxon>
        <taxon>Arthropoda</taxon>
        <taxon>Hexapoda</taxon>
        <taxon>Insecta</taxon>
        <taxon>Pterygota</taxon>
        <taxon>Neoptera</taxon>
        <taxon>Polyneoptera</taxon>
        <taxon>Dictyoptera</taxon>
        <taxon>Blattodea</taxon>
        <taxon>Blattoidea</taxon>
        <taxon>Termitoidae</taxon>
        <taxon>Kalotermitidae</taxon>
        <taxon>Cryptotermitinae</taxon>
        <taxon>Cryptotermes</taxon>
    </lineage>
</organism>
<dbReference type="AlphaFoldDB" id="A0A2J7Q5C3"/>
<evidence type="ECO:0000313" key="3">
    <source>
        <dbReference type="Proteomes" id="UP000235965"/>
    </source>
</evidence>
<dbReference type="Proteomes" id="UP000235965">
    <property type="component" value="Unassembled WGS sequence"/>
</dbReference>
<dbReference type="EMBL" id="NEVH01017576">
    <property type="protein sequence ID" value="PNF23784.1"/>
    <property type="molecule type" value="Genomic_DNA"/>
</dbReference>
<keyword evidence="1" id="KW-1133">Transmembrane helix</keyword>
<keyword evidence="3" id="KW-1185">Reference proteome</keyword>
<dbReference type="OrthoDB" id="6625921at2759"/>
<dbReference type="InParanoid" id="A0A2J7Q5C3"/>
<gene>
    <name evidence="2" type="ORF">B7P43_G16805</name>
</gene>
<reference evidence="2 3" key="1">
    <citation type="submission" date="2017-12" db="EMBL/GenBank/DDBJ databases">
        <title>Hemimetabolous genomes reveal molecular basis of termite eusociality.</title>
        <authorList>
            <person name="Harrison M.C."/>
            <person name="Jongepier E."/>
            <person name="Robertson H.M."/>
            <person name="Arning N."/>
            <person name="Bitard-Feildel T."/>
            <person name="Chao H."/>
            <person name="Childers C.P."/>
            <person name="Dinh H."/>
            <person name="Doddapaneni H."/>
            <person name="Dugan S."/>
            <person name="Gowin J."/>
            <person name="Greiner C."/>
            <person name="Han Y."/>
            <person name="Hu H."/>
            <person name="Hughes D.S.T."/>
            <person name="Huylmans A.-K."/>
            <person name="Kemena C."/>
            <person name="Kremer L.P.M."/>
            <person name="Lee S.L."/>
            <person name="Lopez-Ezquerra A."/>
            <person name="Mallet L."/>
            <person name="Monroy-Kuhn J.M."/>
            <person name="Moser A."/>
            <person name="Murali S.C."/>
            <person name="Muzny D.M."/>
            <person name="Otani S."/>
            <person name="Piulachs M.-D."/>
            <person name="Poelchau M."/>
            <person name="Qu J."/>
            <person name="Schaub F."/>
            <person name="Wada-Katsumata A."/>
            <person name="Worley K.C."/>
            <person name="Xie Q."/>
            <person name="Ylla G."/>
            <person name="Poulsen M."/>
            <person name="Gibbs R.A."/>
            <person name="Schal C."/>
            <person name="Richards S."/>
            <person name="Belles X."/>
            <person name="Korb J."/>
            <person name="Bornberg-Bauer E."/>
        </authorList>
    </citation>
    <scope>NUCLEOTIDE SEQUENCE [LARGE SCALE GENOMIC DNA]</scope>
    <source>
        <tissue evidence="2">Whole body</tissue>
    </source>
</reference>
<keyword evidence="1" id="KW-0812">Transmembrane</keyword>
<evidence type="ECO:0000256" key="1">
    <source>
        <dbReference type="SAM" id="Phobius"/>
    </source>
</evidence>